<feature type="domain" description="NB-ARC" evidence="5">
    <location>
        <begin position="181"/>
        <end position="308"/>
    </location>
</feature>
<organism evidence="10 11">
    <name type="scientific">Aquilegia coerulea</name>
    <name type="common">Rocky mountain columbine</name>
    <dbReference type="NCBI Taxonomy" id="218851"/>
    <lineage>
        <taxon>Eukaryota</taxon>
        <taxon>Viridiplantae</taxon>
        <taxon>Streptophyta</taxon>
        <taxon>Embryophyta</taxon>
        <taxon>Tracheophyta</taxon>
        <taxon>Spermatophyta</taxon>
        <taxon>Magnoliopsida</taxon>
        <taxon>Ranunculales</taxon>
        <taxon>Ranunculaceae</taxon>
        <taxon>Thalictroideae</taxon>
        <taxon>Aquilegia</taxon>
    </lineage>
</organism>
<dbReference type="Pfam" id="PF23559">
    <property type="entry name" value="WHD_DRP"/>
    <property type="match status" value="1"/>
</dbReference>
<protein>
    <submittedName>
        <fullName evidence="10">Uncharacterized protein</fullName>
    </submittedName>
</protein>
<dbReference type="GO" id="GO:0005524">
    <property type="term" value="F:ATP binding"/>
    <property type="evidence" value="ECO:0007669"/>
    <property type="project" value="UniProtKB-KW"/>
</dbReference>
<dbReference type="AlphaFoldDB" id="A0A2G5CIJ0"/>
<keyword evidence="4" id="KW-0067">ATP-binding</keyword>
<dbReference type="InterPro" id="IPR038005">
    <property type="entry name" value="RX-like_CC"/>
</dbReference>
<dbReference type="Gene3D" id="3.40.50.300">
    <property type="entry name" value="P-loop containing nucleotide triphosphate hydrolases"/>
    <property type="match status" value="1"/>
</dbReference>
<evidence type="ECO:0000313" key="11">
    <source>
        <dbReference type="Proteomes" id="UP000230069"/>
    </source>
</evidence>
<feature type="domain" description="Disease resistance protein winged helix" evidence="8">
    <location>
        <begin position="394"/>
        <end position="466"/>
    </location>
</feature>
<dbReference type="InParanoid" id="A0A2G5CIJ0"/>
<evidence type="ECO:0000256" key="3">
    <source>
        <dbReference type="ARBA" id="ARBA00022821"/>
    </source>
</evidence>
<dbReference type="CDD" id="cd14798">
    <property type="entry name" value="RX-CC_like"/>
    <property type="match status" value="1"/>
</dbReference>
<dbReference type="InterPro" id="IPR036388">
    <property type="entry name" value="WH-like_DNA-bd_sf"/>
</dbReference>
<sequence length="1071" mass="121275">MAEAVVFGIAEKILTDLGSYVLQDIGSALGVKKELKKLNKTIITIKAVLLHAEELHLTNPEVRTWLRRIKDATYEADDIIDDFAIEALRNKLVIRDNINNMVRNFASSSNPILFRFKMSHRIKEIREKLNEIQADRSFHLETRIEYIRLPNSGRANTHSHVDESRVYGRECDKENIVALLLDLNGNDNLSNISIQGMGGVGKTTLAKLVYKDERVASKFKTRMWVCVTEEFDVKKITEKMIKSVTNNECPNLEMDQLQSRLREQLRGKRFLLVLDDVWNEDVEKWDELKDLLIGGARGSKLFKTRAFETGQEEENQKLVEIGKEIVKKCGGIPLAAKTLGSFMRFKTKEHEWVYVKNSDVWKLPQKENDILPALRLTYNHFSFSLRQCFAYCSIFPKGFRIHKEDLIQLWIVQGFIHSSGQNQSLEDIGSEYVEDLMWRSFFQEPEVSGYQNLISFKMHDLVHDLAQFVAGVECFTVHKDANVCIPEGVRHLRTIEKSISSVTKENLSKFCNIRTLIVKCEFISSVENIFSSFKFLRVLALQLFFEIESLPSSIGDLKHLRYLEISSDGIITTLTLPKSITKLQRLQTFKSTGGCRIRELPTDISPMAELRHIVLDEDVLLSHMPSGLGKLTSLQTLSVFVVGDGIGCKLNELNELMNLKGKLTIKNLENMTSARDSEAANLKGKSNLETLKFVWNENVLSKDVNQQDIAADVLETLRPPQGSMVKERSWFPSLKTLHLLSVPNLVLWSRTEEEKSVASLPCLVDLTIYDCPKLKTMPLLPSLEKCKLYICSQKLIYSLLKTIPKTNPTSSSTIYSLATLKSLEIGGCGDLVCLPEKVFQGLSCLVSLTILDCKSLNYLSGMQYLTALESLDLVRCKELHMLQGMDGLTSLQTLVITHITKLASIPEGLQNCTKLHTLLIRDCESLKALPLATSLRYLAIIGCESLLGWPNGLRNLTLLTCLGISCSSNMPSLTEELHLLTALSSLVIVGVKDMITLPEWLRSIIFLRHLHIYDCPDLECLPQWMECLTALEELKIGSCYHLTSRCQKDRGEDWPKISHVPIITIDGMQIQ</sequence>
<evidence type="ECO:0000259" key="8">
    <source>
        <dbReference type="Pfam" id="PF23559"/>
    </source>
</evidence>
<dbReference type="PANTHER" id="PTHR36766">
    <property type="entry name" value="PLANT BROAD-SPECTRUM MILDEW RESISTANCE PROTEIN RPW8"/>
    <property type="match status" value="1"/>
</dbReference>
<dbReference type="Gene3D" id="3.80.10.10">
    <property type="entry name" value="Ribonuclease Inhibitor"/>
    <property type="match status" value="2"/>
</dbReference>
<feature type="domain" description="Disease resistance N-terminal" evidence="6">
    <location>
        <begin position="13"/>
        <end position="100"/>
    </location>
</feature>
<dbReference type="SUPFAM" id="SSF52540">
    <property type="entry name" value="P-loop containing nucleoside triphosphate hydrolases"/>
    <property type="match status" value="1"/>
</dbReference>
<feature type="domain" description="Disease resistance R13L4/SHOC-2-like LRR" evidence="9">
    <location>
        <begin position="514"/>
        <end position="789"/>
    </location>
</feature>
<dbReference type="InterPro" id="IPR027417">
    <property type="entry name" value="P-loop_NTPase"/>
</dbReference>
<dbReference type="STRING" id="218851.A0A2G5CIJ0"/>
<keyword evidence="2" id="KW-0547">Nucleotide-binding</keyword>
<dbReference type="InterPro" id="IPR057135">
    <property type="entry name" value="At4g27190-like_LRR"/>
</dbReference>
<keyword evidence="1" id="KW-0677">Repeat</keyword>
<dbReference type="InterPro" id="IPR055414">
    <property type="entry name" value="LRR_R13L4/SHOC2-like"/>
</dbReference>
<evidence type="ECO:0000313" key="10">
    <source>
        <dbReference type="EMBL" id="PIA30657.1"/>
    </source>
</evidence>
<evidence type="ECO:0000259" key="6">
    <source>
        <dbReference type="Pfam" id="PF18052"/>
    </source>
</evidence>
<dbReference type="Pfam" id="PF23247">
    <property type="entry name" value="LRR_RPS2"/>
    <property type="match status" value="1"/>
</dbReference>
<dbReference type="InterPro" id="IPR032675">
    <property type="entry name" value="LRR_dom_sf"/>
</dbReference>
<dbReference type="PANTHER" id="PTHR36766:SF70">
    <property type="entry name" value="DISEASE RESISTANCE PROTEIN RGA4"/>
    <property type="match status" value="1"/>
</dbReference>
<dbReference type="SUPFAM" id="SSF52058">
    <property type="entry name" value="L domain-like"/>
    <property type="match status" value="2"/>
</dbReference>
<keyword evidence="11" id="KW-1185">Reference proteome</keyword>
<evidence type="ECO:0000259" key="9">
    <source>
        <dbReference type="Pfam" id="PF23598"/>
    </source>
</evidence>
<dbReference type="GO" id="GO:0043531">
    <property type="term" value="F:ADP binding"/>
    <property type="evidence" value="ECO:0007669"/>
    <property type="project" value="InterPro"/>
</dbReference>
<accession>A0A2G5CIJ0</accession>
<dbReference type="PRINTS" id="PR00364">
    <property type="entry name" value="DISEASERSIST"/>
</dbReference>
<dbReference type="Gene3D" id="1.10.10.10">
    <property type="entry name" value="Winged helix-like DNA-binding domain superfamily/Winged helix DNA-binding domain"/>
    <property type="match status" value="1"/>
</dbReference>
<feature type="domain" description="Disease resistance protein At4g27190-like leucine-rich repeats" evidence="7">
    <location>
        <begin position="801"/>
        <end position="929"/>
    </location>
</feature>
<dbReference type="GO" id="GO:0006952">
    <property type="term" value="P:defense response"/>
    <property type="evidence" value="ECO:0007669"/>
    <property type="project" value="UniProtKB-KW"/>
</dbReference>
<keyword evidence="3" id="KW-0611">Plant defense</keyword>
<evidence type="ECO:0000256" key="4">
    <source>
        <dbReference type="ARBA" id="ARBA00022840"/>
    </source>
</evidence>
<dbReference type="Pfam" id="PF00931">
    <property type="entry name" value="NB-ARC"/>
    <property type="match status" value="1"/>
</dbReference>
<dbReference type="Proteomes" id="UP000230069">
    <property type="component" value="Unassembled WGS sequence"/>
</dbReference>
<dbReference type="FunFam" id="1.10.10.10:FF:000322">
    <property type="entry name" value="Probable disease resistance protein At1g63360"/>
    <property type="match status" value="1"/>
</dbReference>
<evidence type="ECO:0000259" key="5">
    <source>
        <dbReference type="Pfam" id="PF00931"/>
    </source>
</evidence>
<dbReference type="EMBL" id="KZ305071">
    <property type="protein sequence ID" value="PIA30657.1"/>
    <property type="molecule type" value="Genomic_DNA"/>
</dbReference>
<dbReference type="InterPro" id="IPR041118">
    <property type="entry name" value="Rx_N"/>
</dbReference>
<dbReference type="Gene3D" id="1.20.5.4130">
    <property type="match status" value="1"/>
</dbReference>
<name>A0A2G5CIJ0_AQUCA</name>
<dbReference type="OrthoDB" id="1935327at2759"/>
<gene>
    <name evidence="10" type="ORF">AQUCO_05400036v1</name>
</gene>
<dbReference type="InterPro" id="IPR002182">
    <property type="entry name" value="NB-ARC"/>
</dbReference>
<dbReference type="Pfam" id="PF23598">
    <property type="entry name" value="LRR_14"/>
    <property type="match status" value="1"/>
</dbReference>
<evidence type="ECO:0000256" key="2">
    <source>
        <dbReference type="ARBA" id="ARBA00022741"/>
    </source>
</evidence>
<proteinExistence type="predicted"/>
<dbReference type="Pfam" id="PF18052">
    <property type="entry name" value="Rx_N"/>
    <property type="match status" value="1"/>
</dbReference>
<dbReference type="InterPro" id="IPR058922">
    <property type="entry name" value="WHD_DRP"/>
</dbReference>
<evidence type="ECO:0000256" key="1">
    <source>
        <dbReference type="ARBA" id="ARBA00022737"/>
    </source>
</evidence>
<dbReference type="GO" id="GO:0051707">
    <property type="term" value="P:response to other organism"/>
    <property type="evidence" value="ECO:0007669"/>
    <property type="project" value="UniProtKB-ARBA"/>
</dbReference>
<evidence type="ECO:0000259" key="7">
    <source>
        <dbReference type="Pfam" id="PF23247"/>
    </source>
</evidence>
<reference evidence="10 11" key="1">
    <citation type="submission" date="2017-09" db="EMBL/GenBank/DDBJ databases">
        <title>WGS assembly of Aquilegia coerulea Goldsmith.</title>
        <authorList>
            <person name="Hodges S."/>
            <person name="Kramer E."/>
            <person name="Nordborg M."/>
            <person name="Tomkins J."/>
            <person name="Borevitz J."/>
            <person name="Derieg N."/>
            <person name="Yan J."/>
            <person name="Mihaltcheva S."/>
            <person name="Hayes R.D."/>
            <person name="Rokhsar D."/>
        </authorList>
    </citation>
    <scope>NUCLEOTIDE SEQUENCE [LARGE SCALE GENOMIC DNA]</scope>
    <source>
        <strain evidence="11">cv. Goldsmith</strain>
    </source>
</reference>